<keyword evidence="2" id="KW-0560">Oxidoreductase</keyword>
<evidence type="ECO:0000256" key="2">
    <source>
        <dbReference type="ARBA" id="ARBA00023002"/>
    </source>
</evidence>
<dbReference type="InterPro" id="IPR020904">
    <property type="entry name" value="Sc_DH/Rdtase_CS"/>
</dbReference>
<dbReference type="FunFam" id="3.40.50.720:FF:000084">
    <property type="entry name" value="Short-chain dehydrogenase reductase"/>
    <property type="match status" value="1"/>
</dbReference>
<dbReference type="InterPro" id="IPR002347">
    <property type="entry name" value="SDR_fam"/>
</dbReference>
<evidence type="ECO:0000256" key="1">
    <source>
        <dbReference type="ARBA" id="ARBA00006484"/>
    </source>
</evidence>
<dbReference type="InterPro" id="IPR036291">
    <property type="entry name" value="NAD(P)-bd_dom_sf"/>
</dbReference>
<dbReference type="SUPFAM" id="SSF51735">
    <property type="entry name" value="NAD(P)-binding Rossmann-fold domains"/>
    <property type="match status" value="1"/>
</dbReference>
<dbReference type="Pfam" id="PF13561">
    <property type="entry name" value="adh_short_C2"/>
    <property type="match status" value="1"/>
</dbReference>
<comment type="similarity">
    <text evidence="1">Belongs to the short-chain dehydrogenases/reductases (SDR) family.</text>
</comment>
<evidence type="ECO:0000313" key="3">
    <source>
        <dbReference type="EMBL" id="SFI61315.1"/>
    </source>
</evidence>
<dbReference type="PROSITE" id="PS00061">
    <property type="entry name" value="ADH_SHORT"/>
    <property type="match status" value="1"/>
</dbReference>
<gene>
    <name evidence="3" type="ORF">SAMN04487751_2388</name>
</gene>
<dbReference type="CDD" id="cd05233">
    <property type="entry name" value="SDR_c"/>
    <property type="match status" value="1"/>
</dbReference>
<dbReference type="RefSeq" id="WP_028496725.1">
    <property type="nucleotide sequence ID" value="NZ_FOQZ01000003.1"/>
</dbReference>
<proteinExistence type="inferred from homology"/>
<dbReference type="AlphaFoldDB" id="A0A7Z7GE34"/>
<sequence>MTMSFEGRVAVVTGGASGIGAATVAHLATRGAQVVVSDIDPQGVERVARELSAQGRSVLAHVGDSSDPAAAKEMVERAVGAFGHLHLAVNNAGIASRGVDLTAHSDADWHSTLDVNLSGVFYGMRAQIPAIVASGGGAIVNVASIMSTVSVQGSAAYTAAKHGVLGLTRTAALEFADSGIRINAVAPGYVETPMMRARVKTSAHEVRLIEKTPMGRLGRPAEIASVIGFLLGDDASFVTGALYPADGGYTAQ</sequence>
<protein>
    <submittedName>
        <fullName evidence="3">NAD(P)-dependent dehydrogenase, short-chain alcohol dehydrogenase family</fullName>
    </submittedName>
</protein>
<dbReference type="PANTHER" id="PTHR24321:SF8">
    <property type="entry name" value="ESTRADIOL 17-BETA-DEHYDROGENASE 8-RELATED"/>
    <property type="match status" value="1"/>
</dbReference>
<evidence type="ECO:0000313" key="4">
    <source>
        <dbReference type="Proteomes" id="UP000198702"/>
    </source>
</evidence>
<organism evidence="3 4">
    <name type="scientific">Microbacterium saccharophilum</name>
    <dbReference type="NCBI Taxonomy" id="1213358"/>
    <lineage>
        <taxon>Bacteria</taxon>
        <taxon>Bacillati</taxon>
        <taxon>Actinomycetota</taxon>
        <taxon>Actinomycetes</taxon>
        <taxon>Micrococcales</taxon>
        <taxon>Microbacteriaceae</taxon>
        <taxon>Microbacterium</taxon>
    </lineage>
</organism>
<accession>A0A7Z7GE34</accession>
<dbReference type="PRINTS" id="PR00080">
    <property type="entry name" value="SDRFAMILY"/>
</dbReference>
<reference evidence="3 4" key="1">
    <citation type="submission" date="2016-10" db="EMBL/GenBank/DDBJ databases">
        <authorList>
            <person name="Varghese N."/>
            <person name="Submissions S."/>
        </authorList>
    </citation>
    <scope>NUCLEOTIDE SEQUENCE [LARGE SCALE GENOMIC DNA]</scope>
    <source>
        <strain evidence="3 4">UNC380MFSha3.1</strain>
    </source>
</reference>
<name>A0A7Z7GE34_9MICO</name>
<dbReference type="PANTHER" id="PTHR24321">
    <property type="entry name" value="DEHYDROGENASES, SHORT CHAIN"/>
    <property type="match status" value="1"/>
</dbReference>
<comment type="caution">
    <text evidence="3">The sequence shown here is derived from an EMBL/GenBank/DDBJ whole genome shotgun (WGS) entry which is preliminary data.</text>
</comment>
<dbReference type="Proteomes" id="UP000198702">
    <property type="component" value="Unassembled WGS sequence"/>
</dbReference>
<dbReference type="GO" id="GO:0016491">
    <property type="term" value="F:oxidoreductase activity"/>
    <property type="evidence" value="ECO:0007669"/>
    <property type="project" value="UniProtKB-KW"/>
</dbReference>
<dbReference type="PRINTS" id="PR00081">
    <property type="entry name" value="GDHRDH"/>
</dbReference>
<dbReference type="NCBIfam" id="NF005559">
    <property type="entry name" value="PRK07231.1"/>
    <property type="match status" value="1"/>
</dbReference>
<dbReference type="Gene3D" id="3.40.50.720">
    <property type="entry name" value="NAD(P)-binding Rossmann-like Domain"/>
    <property type="match status" value="1"/>
</dbReference>
<dbReference type="EMBL" id="FOQZ01000003">
    <property type="protein sequence ID" value="SFI61315.1"/>
    <property type="molecule type" value="Genomic_DNA"/>
</dbReference>